<name>A0A1W2ASC1_9SPHI</name>
<keyword evidence="2" id="KW-1185">Reference proteome</keyword>
<gene>
    <name evidence="1" type="ORF">SAMN04488101_101860</name>
</gene>
<dbReference type="EMBL" id="FWYB01000001">
    <property type="protein sequence ID" value="SMC63098.1"/>
    <property type="molecule type" value="Genomic_DNA"/>
</dbReference>
<evidence type="ECO:0000313" key="1">
    <source>
        <dbReference type="EMBL" id="SMC63098.1"/>
    </source>
</evidence>
<dbReference type="AlphaFoldDB" id="A0A1W2ASC1"/>
<sequence length="239" mass="26668">MEEQKTNIDKLYFKAFKAIDDPESCLKFIDGHRHVLEIYGITQISSAKVEWMYNPNVYVVLVTTEADGKAMGGSRVQQADGITPLPIEEAVGYMDARIYDMVKERTPAGTGEMCGVWNSWEVAGLGIGSYFLSQVSLAVSSNIGLTSLFGLTAPATYRNAVRGGFRVIREIGIDGKFYYPKEDLTATAVITDELETLPTALDEVREHVRSFRENPKQSFQIPNKTNDGFIEIFIDITFK</sequence>
<protein>
    <recommendedName>
        <fullName evidence="3">N-acetyltransferase domain-containing protein</fullName>
    </recommendedName>
</protein>
<organism evidence="1 2">
    <name type="scientific">Pedobacter nyackensis</name>
    <dbReference type="NCBI Taxonomy" id="475255"/>
    <lineage>
        <taxon>Bacteria</taxon>
        <taxon>Pseudomonadati</taxon>
        <taxon>Bacteroidota</taxon>
        <taxon>Sphingobacteriia</taxon>
        <taxon>Sphingobacteriales</taxon>
        <taxon>Sphingobacteriaceae</taxon>
        <taxon>Pedobacter</taxon>
    </lineage>
</organism>
<proteinExistence type="predicted"/>
<evidence type="ECO:0008006" key="3">
    <source>
        <dbReference type="Google" id="ProtNLM"/>
    </source>
</evidence>
<reference evidence="1 2" key="1">
    <citation type="submission" date="2017-04" db="EMBL/GenBank/DDBJ databases">
        <authorList>
            <person name="Afonso C.L."/>
            <person name="Miller P.J."/>
            <person name="Scott M.A."/>
            <person name="Spackman E."/>
            <person name="Goraichik I."/>
            <person name="Dimitrov K.M."/>
            <person name="Suarez D.L."/>
            <person name="Swayne D.E."/>
        </authorList>
    </citation>
    <scope>NUCLEOTIDE SEQUENCE [LARGE SCALE GENOMIC DNA]</scope>
    <source>
        <strain evidence="1 2">DSM 19625</strain>
    </source>
</reference>
<accession>A0A1W2ASC1</accession>
<dbReference type="OrthoDB" id="660041at2"/>
<dbReference type="Proteomes" id="UP000192678">
    <property type="component" value="Unassembled WGS sequence"/>
</dbReference>
<dbReference type="RefSeq" id="WP_084287393.1">
    <property type="nucleotide sequence ID" value="NZ_FWYB01000001.1"/>
</dbReference>
<dbReference type="STRING" id="475255.SAMN04488101_101860"/>
<evidence type="ECO:0000313" key="2">
    <source>
        <dbReference type="Proteomes" id="UP000192678"/>
    </source>
</evidence>